<dbReference type="GeneID" id="77335233"/>
<comment type="caution">
    <text evidence="1">The sequence shown here is derived from an EMBL/GenBank/DDBJ whole genome shotgun (WGS) entry which is preliminary data.</text>
</comment>
<dbReference type="AlphaFoldDB" id="A0A3E4LVD5"/>
<accession>A0A3E4LVD5</accession>
<dbReference type="EMBL" id="QSQN01000009">
    <property type="protein sequence ID" value="RGK41296.1"/>
    <property type="molecule type" value="Genomic_DNA"/>
</dbReference>
<evidence type="ECO:0000313" key="2">
    <source>
        <dbReference type="EMBL" id="RHF61114.1"/>
    </source>
</evidence>
<name>A0A3E4LVD5_9FIRM</name>
<dbReference type="Proteomes" id="UP000260793">
    <property type="component" value="Unassembled WGS sequence"/>
</dbReference>
<organism evidence="1 3">
    <name type="scientific">[Ruminococcus] lactaris</name>
    <dbReference type="NCBI Taxonomy" id="46228"/>
    <lineage>
        <taxon>Bacteria</taxon>
        <taxon>Bacillati</taxon>
        <taxon>Bacillota</taxon>
        <taxon>Clostridia</taxon>
        <taxon>Lachnospirales</taxon>
        <taxon>Lachnospiraceae</taxon>
        <taxon>Mediterraneibacter</taxon>
    </lineage>
</organism>
<evidence type="ECO:0000313" key="4">
    <source>
        <dbReference type="Proteomes" id="UP000284902"/>
    </source>
</evidence>
<dbReference type="PROSITE" id="PS51257">
    <property type="entry name" value="PROKAR_LIPOPROTEIN"/>
    <property type="match status" value="1"/>
</dbReference>
<sequence length="135" mass="15013">MKRLVSIVLILVCIFSLSGCGKNDTYKISITVPAGTAGEFTYIEDFIYSDEEISPIGDTITVSSVEGLPDTEVVLKPIEVKEENAYERTYLTPGMPVEMDVEKGAWFKIGISMNNDTDEDITFYVEVEGVEVRIE</sequence>
<gene>
    <name evidence="2" type="ORF">DW672_06450</name>
    <name evidence="1" type="ORF">DXD17_04485</name>
</gene>
<evidence type="ECO:0000313" key="1">
    <source>
        <dbReference type="EMBL" id="RGK41296.1"/>
    </source>
</evidence>
<dbReference type="EMBL" id="QRHG01000013">
    <property type="protein sequence ID" value="RHF61114.1"/>
    <property type="molecule type" value="Genomic_DNA"/>
</dbReference>
<reference evidence="3 4" key="1">
    <citation type="submission" date="2018-08" db="EMBL/GenBank/DDBJ databases">
        <title>A genome reference for cultivated species of the human gut microbiota.</title>
        <authorList>
            <person name="Zou Y."/>
            <person name="Xue W."/>
            <person name="Luo G."/>
        </authorList>
    </citation>
    <scope>NUCLEOTIDE SEQUENCE [LARGE SCALE GENOMIC DNA]</scope>
    <source>
        <strain evidence="2 4">AM25-1LB</strain>
        <strain evidence="1 3">TF11-7</strain>
    </source>
</reference>
<evidence type="ECO:0000313" key="3">
    <source>
        <dbReference type="Proteomes" id="UP000260793"/>
    </source>
</evidence>
<proteinExistence type="predicted"/>
<dbReference type="Proteomes" id="UP000284902">
    <property type="component" value="Unassembled WGS sequence"/>
</dbReference>
<protein>
    <submittedName>
        <fullName evidence="1">Uncharacterized protein</fullName>
    </submittedName>
</protein>
<dbReference type="RefSeq" id="WP_005610443.1">
    <property type="nucleotide sequence ID" value="NZ_CABKOA010000024.1"/>
</dbReference>